<proteinExistence type="predicted"/>
<name>A0A428T8C1_9HYPO</name>
<evidence type="ECO:0000313" key="2">
    <source>
        <dbReference type="EMBL" id="RSL98257.1"/>
    </source>
</evidence>
<sequence>MTTIRLSHDPIIIPEPFMEVYHCREKILQALKVEENNILKVELQLLVNFQDQYMTETIKTIDQFITNGYIEFEWLWAIFPPGELVVIENVSASDVPIQWCAVVKAFEFRTLDSGVQVWTLTVIHTGFNGLRLGKNRNRAHVPSFLEQHWDYPTSGLSVEVLQR</sequence>
<gene>
    <name evidence="2" type="ORF">CEP52_010449</name>
</gene>
<dbReference type="EMBL" id="NKCK01000117">
    <property type="protein sequence ID" value="RSL98257.1"/>
    <property type="molecule type" value="Genomic_DNA"/>
</dbReference>
<dbReference type="PANTHER" id="PTHR46411">
    <property type="entry name" value="FAMILY ATPASE, PUTATIVE-RELATED"/>
    <property type="match status" value="1"/>
</dbReference>
<dbReference type="AlphaFoldDB" id="A0A428T8C1"/>
<organism evidence="2 3">
    <name type="scientific">Fusarium oligoseptatum</name>
    <dbReference type="NCBI Taxonomy" id="2604345"/>
    <lineage>
        <taxon>Eukaryota</taxon>
        <taxon>Fungi</taxon>
        <taxon>Dikarya</taxon>
        <taxon>Ascomycota</taxon>
        <taxon>Pezizomycotina</taxon>
        <taxon>Sordariomycetes</taxon>
        <taxon>Hypocreomycetidae</taxon>
        <taxon>Hypocreales</taxon>
        <taxon>Nectriaceae</taxon>
        <taxon>Fusarium</taxon>
        <taxon>Fusarium solani species complex</taxon>
    </lineage>
</organism>
<keyword evidence="3" id="KW-1185">Reference proteome</keyword>
<evidence type="ECO:0000313" key="3">
    <source>
        <dbReference type="Proteomes" id="UP000287144"/>
    </source>
</evidence>
<accession>A0A428T8C1</accession>
<evidence type="ECO:0000259" key="1">
    <source>
        <dbReference type="Pfam" id="PF22942"/>
    </source>
</evidence>
<comment type="caution">
    <text evidence="2">The sequence shown here is derived from an EMBL/GenBank/DDBJ whole genome shotgun (WGS) entry which is preliminary data.</text>
</comment>
<dbReference type="STRING" id="1325735.A0A428T8C1"/>
<dbReference type="PANTHER" id="PTHR46411:SF2">
    <property type="entry name" value="AAA+ ATPASE DOMAIN-CONTAINING PROTEIN"/>
    <property type="match status" value="1"/>
</dbReference>
<dbReference type="Proteomes" id="UP000287144">
    <property type="component" value="Unassembled WGS sequence"/>
</dbReference>
<dbReference type="Pfam" id="PF22942">
    <property type="entry name" value="DUF7025"/>
    <property type="match status" value="1"/>
</dbReference>
<reference evidence="2 3" key="1">
    <citation type="submission" date="2017-06" db="EMBL/GenBank/DDBJ databases">
        <title>Comparative genomic analysis of Ambrosia Fusariam Clade fungi.</title>
        <authorList>
            <person name="Stajich J.E."/>
            <person name="Carrillo J."/>
            <person name="Kijimoto T."/>
            <person name="Eskalen A."/>
            <person name="O'Donnell K."/>
            <person name="Kasson M."/>
        </authorList>
    </citation>
    <scope>NUCLEOTIDE SEQUENCE [LARGE SCALE GENOMIC DNA]</scope>
    <source>
        <strain evidence="2 3">NRRL62579</strain>
    </source>
</reference>
<feature type="domain" description="DUF7025" evidence="1">
    <location>
        <begin position="62"/>
        <end position="144"/>
    </location>
</feature>
<protein>
    <recommendedName>
        <fullName evidence="1">DUF7025 domain-containing protein</fullName>
    </recommendedName>
</protein>
<dbReference type="InterPro" id="IPR054289">
    <property type="entry name" value="DUF7025"/>
</dbReference>